<proteinExistence type="predicted"/>
<feature type="compositionally biased region" description="Pro residues" evidence="1">
    <location>
        <begin position="13"/>
        <end position="22"/>
    </location>
</feature>
<evidence type="ECO:0000313" key="2">
    <source>
        <dbReference type="EMBL" id="GJS50325.1"/>
    </source>
</evidence>
<reference evidence="2" key="2">
    <citation type="submission" date="2022-01" db="EMBL/GenBank/DDBJ databases">
        <authorList>
            <person name="Yamashiro T."/>
            <person name="Shiraishi A."/>
            <person name="Satake H."/>
            <person name="Nakayama K."/>
        </authorList>
    </citation>
    <scope>NUCLEOTIDE SEQUENCE</scope>
</reference>
<feature type="compositionally biased region" description="Pro residues" evidence="1">
    <location>
        <begin position="43"/>
        <end position="54"/>
    </location>
</feature>
<dbReference type="Proteomes" id="UP001151760">
    <property type="component" value="Unassembled WGS sequence"/>
</dbReference>
<feature type="compositionally biased region" description="Polar residues" evidence="1">
    <location>
        <begin position="1"/>
        <end position="11"/>
    </location>
</feature>
<accession>A0ABQ4WBR3</accession>
<evidence type="ECO:0008006" key="4">
    <source>
        <dbReference type="Google" id="ProtNLM"/>
    </source>
</evidence>
<comment type="caution">
    <text evidence="2">The sequence shown here is derived from an EMBL/GenBank/DDBJ whole genome shotgun (WGS) entry which is preliminary data.</text>
</comment>
<evidence type="ECO:0000313" key="3">
    <source>
        <dbReference type="Proteomes" id="UP001151760"/>
    </source>
</evidence>
<dbReference type="EMBL" id="BQNB010008507">
    <property type="protein sequence ID" value="GJS50325.1"/>
    <property type="molecule type" value="Genomic_DNA"/>
</dbReference>
<protein>
    <recommendedName>
        <fullName evidence="4">Reverse transcriptase domain-containing protein</fullName>
    </recommendedName>
</protein>
<gene>
    <name evidence="2" type="ORF">Tco_0600446</name>
</gene>
<keyword evidence="3" id="KW-1185">Reference proteome</keyword>
<sequence>MCKIAHTTTTEPCIPPLVPPTPRVEVEKEPETLMDDPASTAHIPPPGVQPVSPPKPKEDPKPNPHQPKIPYPSRLNKTKLFDKNDVQVLEKLEDPEKFLIPYILQDLEDDPRVSIILGRPFLRTATALVDLYEEKLTLRVENEYVVDKPISGSTTFPSDSSPSLTPFETISSPTTDIDIIESILERFTDEPALIYSSLLGDDDDLFDFKFDTDKWKVLLYGDSFNDTYSENDKSKGSNTKSLIDELESSVLLPQLLDGDLTPHEELSEIDTLTSFPSKNKDKVFNPGIFIHGSTYFVTNLVTQENNFKKKTSSEASLILEERNFMFIPSERELPFHYELPGTMTLLSFSFENKDKVFNPGILISKRVHSSILGLSHRTYETFKIINVHLLNKGPMKIFPFFCFCPKDKGIRGESS</sequence>
<name>A0ABQ4WBR3_9ASTR</name>
<evidence type="ECO:0000256" key="1">
    <source>
        <dbReference type="SAM" id="MobiDB-lite"/>
    </source>
</evidence>
<reference evidence="2" key="1">
    <citation type="journal article" date="2022" name="Int. J. Mol. Sci.">
        <title>Draft Genome of Tanacetum Coccineum: Genomic Comparison of Closely Related Tanacetum-Family Plants.</title>
        <authorList>
            <person name="Yamashiro T."/>
            <person name="Shiraishi A."/>
            <person name="Nakayama K."/>
            <person name="Satake H."/>
        </authorList>
    </citation>
    <scope>NUCLEOTIDE SEQUENCE</scope>
</reference>
<organism evidence="2 3">
    <name type="scientific">Tanacetum coccineum</name>
    <dbReference type="NCBI Taxonomy" id="301880"/>
    <lineage>
        <taxon>Eukaryota</taxon>
        <taxon>Viridiplantae</taxon>
        <taxon>Streptophyta</taxon>
        <taxon>Embryophyta</taxon>
        <taxon>Tracheophyta</taxon>
        <taxon>Spermatophyta</taxon>
        <taxon>Magnoliopsida</taxon>
        <taxon>eudicotyledons</taxon>
        <taxon>Gunneridae</taxon>
        <taxon>Pentapetalae</taxon>
        <taxon>asterids</taxon>
        <taxon>campanulids</taxon>
        <taxon>Asterales</taxon>
        <taxon>Asteraceae</taxon>
        <taxon>Asteroideae</taxon>
        <taxon>Anthemideae</taxon>
        <taxon>Anthemidinae</taxon>
        <taxon>Tanacetum</taxon>
    </lineage>
</organism>
<feature type="region of interest" description="Disordered" evidence="1">
    <location>
        <begin position="1"/>
        <end position="75"/>
    </location>
</feature>